<organism evidence="1 2">
    <name type="scientific">Hibiscus sabdariffa</name>
    <name type="common">roselle</name>
    <dbReference type="NCBI Taxonomy" id="183260"/>
    <lineage>
        <taxon>Eukaryota</taxon>
        <taxon>Viridiplantae</taxon>
        <taxon>Streptophyta</taxon>
        <taxon>Embryophyta</taxon>
        <taxon>Tracheophyta</taxon>
        <taxon>Spermatophyta</taxon>
        <taxon>Magnoliopsida</taxon>
        <taxon>eudicotyledons</taxon>
        <taxon>Gunneridae</taxon>
        <taxon>Pentapetalae</taxon>
        <taxon>rosids</taxon>
        <taxon>malvids</taxon>
        <taxon>Malvales</taxon>
        <taxon>Malvaceae</taxon>
        <taxon>Malvoideae</taxon>
        <taxon>Hibiscus</taxon>
    </lineage>
</organism>
<evidence type="ECO:0000313" key="1">
    <source>
        <dbReference type="EMBL" id="KAK8502891.1"/>
    </source>
</evidence>
<proteinExistence type="predicted"/>
<reference evidence="1 2" key="1">
    <citation type="journal article" date="2024" name="G3 (Bethesda)">
        <title>Genome assembly of Hibiscus sabdariffa L. provides insights into metabolisms of medicinal natural products.</title>
        <authorList>
            <person name="Kim T."/>
        </authorList>
    </citation>
    <scope>NUCLEOTIDE SEQUENCE [LARGE SCALE GENOMIC DNA]</scope>
    <source>
        <strain evidence="1">TK-2024</strain>
        <tissue evidence="1">Old leaves</tissue>
    </source>
</reference>
<dbReference type="EMBL" id="JBBPBM010000159">
    <property type="protein sequence ID" value="KAK8502891.1"/>
    <property type="molecule type" value="Genomic_DNA"/>
</dbReference>
<evidence type="ECO:0000313" key="2">
    <source>
        <dbReference type="Proteomes" id="UP001472677"/>
    </source>
</evidence>
<comment type="caution">
    <text evidence="1">The sequence shown here is derived from an EMBL/GenBank/DDBJ whole genome shotgun (WGS) entry which is preliminary data.</text>
</comment>
<gene>
    <name evidence="1" type="ORF">V6N12_054120</name>
</gene>
<accession>A0ABR2B7E0</accession>
<dbReference type="Proteomes" id="UP001472677">
    <property type="component" value="Unassembled WGS sequence"/>
</dbReference>
<name>A0ABR2B7E0_9ROSI</name>
<sequence length="103" mass="11360">MWGSGNGRSLRWVFGAENWSECKPCFGHSRYGGCKRVENSAACVTLGTASFNSTLIWIGLWPWGMGCCSSSASNWRMASFRDSSDSEMASLGQVMNLLQLFMN</sequence>
<protein>
    <submittedName>
        <fullName evidence="1">Uncharacterized protein</fullName>
    </submittedName>
</protein>
<keyword evidence="2" id="KW-1185">Reference proteome</keyword>